<evidence type="ECO:0008006" key="4">
    <source>
        <dbReference type="Google" id="ProtNLM"/>
    </source>
</evidence>
<organism evidence="2 3">
    <name type="scientific">Pseudoalteromonas ulvae</name>
    <dbReference type="NCBI Taxonomy" id="107327"/>
    <lineage>
        <taxon>Bacteria</taxon>
        <taxon>Pseudomonadati</taxon>
        <taxon>Pseudomonadota</taxon>
        <taxon>Gammaproteobacteria</taxon>
        <taxon>Alteromonadales</taxon>
        <taxon>Pseudoalteromonadaceae</taxon>
        <taxon>Pseudoalteromonas</taxon>
    </lineage>
</organism>
<keyword evidence="3" id="KW-1185">Reference proteome</keyword>
<dbReference type="Proteomes" id="UP000194841">
    <property type="component" value="Unassembled WGS sequence"/>
</dbReference>
<evidence type="ECO:0000256" key="1">
    <source>
        <dbReference type="SAM" id="SignalP"/>
    </source>
</evidence>
<gene>
    <name evidence="2" type="ORF">B1199_09845</name>
</gene>
<protein>
    <recommendedName>
        <fullName evidence="4">Spore coat protein U domain-containing protein</fullName>
    </recommendedName>
</protein>
<sequence>MQLPNKVRFSVIIAAVSISSSAIAASTSYDVGFSTVPDIALIQKTAMDFGGGLGLASGSICTMAISDDATATTYVGDGTMGLASTGGDTVGANFGDLSGVGCIVTSGDKGTPGLYEISGVPGGTVNVTVSNITSGTTFNFTAVGCVGTYNGAGNGDNCTAFTPGTPLPVTLANAADTVGNTAGAGIPSPGITRISVGGTITSTQTNTPGTLLTESFTIDVTY</sequence>
<dbReference type="EMBL" id="MWPV01000002">
    <property type="protein sequence ID" value="OUL58611.1"/>
    <property type="molecule type" value="Genomic_DNA"/>
</dbReference>
<feature type="signal peptide" evidence="1">
    <location>
        <begin position="1"/>
        <end position="24"/>
    </location>
</feature>
<keyword evidence="1" id="KW-0732">Signal</keyword>
<evidence type="ECO:0000313" key="3">
    <source>
        <dbReference type="Proteomes" id="UP000194841"/>
    </source>
</evidence>
<reference evidence="2 3" key="1">
    <citation type="submission" date="2017-02" db="EMBL/GenBank/DDBJ databases">
        <title>Pseudoalteromonas ulvae TC14 Genome.</title>
        <authorList>
            <person name="Molmeret M."/>
        </authorList>
    </citation>
    <scope>NUCLEOTIDE SEQUENCE [LARGE SCALE GENOMIC DNA]</scope>
    <source>
        <strain evidence="2">TC14</strain>
    </source>
</reference>
<feature type="chain" id="PRO_5013349189" description="Spore coat protein U domain-containing protein" evidence="1">
    <location>
        <begin position="25"/>
        <end position="222"/>
    </location>
</feature>
<evidence type="ECO:0000313" key="2">
    <source>
        <dbReference type="EMBL" id="OUL58611.1"/>
    </source>
</evidence>
<dbReference type="AlphaFoldDB" id="A0A244CSP0"/>
<comment type="caution">
    <text evidence="2">The sequence shown here is derived from an EMBL/GenBank/DDBJ whole genome shotgun (WGS) entry which is preliminary data.</text>
</comment>
<dbReference type="RefSeq" id="WP_086743913.1">
    <property type="nucleotide sequence ID" value="NZ_MWPV01000002.1"/>
</dbReference>
<proteinExistence type="predicted"/>
<name>A0A244CSP0_PSEDV</name>
<dbReference type="OrthoDB" id="6386198at2"/>
<accession>A0A244CSP0</accession>